<reference evidence="6" key="2">
    <citation type="submission" date="2011-02" db="EMBL/GenBank/DDBJ databases">
        <title>The complete genome of Fluviicola taffensis DSM 16823.</title>
        <authorList>
            <consortium name="US DOE Joint Genome Institute (JGI-PGF)"/>
            <person name="Lucas S."/>
            <person name="Copeland A."/>
            <person name="Lapidus A."/>
            <person name="Bruce D."/>
            <person name="Goodwin L."/>
            <person name="Pitluck S."/>
            <person name="Kyrpides N."/>
            <person name="Mavromatis K."/>
            <person name="Ivanova N."/>
            <person name="Mikhailova N."/>
            <person name="Pagani I."/>
            <person name="Chertkov O."/>
            <person name="Detter J.C."/>
            <person name="Han C."/>
            <person name="Tapia R."/>
            <person name="Land M."/>
            <person name="Hauser L."/>
            <person name="Markowitz V."/>
            <person name="Cheng J.-F."/>
            <person name="Hugenholtz P."/>
            <person name="Woyke T."/>
            <person name="Wu D."/>
            <person name="Tindall B."/>
            <person name="Pomrenke H.G."/>
            <person name="Brambilla E."/>
            <person name="Klenk H.-P."/>
            <person name="Eisen J.A."/>
        </authorList>
    </citation>
    <scope>NUCLEOTIDE SEQUENCE [LARGE SCALE GENOMIC DNA]</scope>
    <source>
        <strain evidence="6">DSM 16823 / RW262 / RW262</strain>
    </source>
</reference>
<dbReference type="KEGG" id="fte:Fluta_3527"/>
<dbReference type="GO" id="GO:0005829">
    <property type="term" value="C:cytosol"/>
    <property type="evidence" value="ECO:0007669"/>
    <property type="project" value="TreeGrafter"/>
</dbReference>
<keyword evidence="3" id="KW-0804">Transcription</keyword>
<evidence type="ECO:0000256" key="2">
    <source>
        <dbReference type="ARBA" id="ARBA00023125"/>
    </source>
</evidence>
<organism evidence="5 6">
    <name type="scientific">Fluviicola taffensis (strain DSM 16823 / NCIMB 13979 / RW262)</name>
    <dbReference type="NCBI Taxonomy" id="755732"/>
    <lineage>
        <taxon>Bacteria</taxon>
        <taxon>Pseudomonadati</taxon>
        <taxon>Bacteroidota</taxon>
        <taxon>Flavobacteriia</taxon>
        <taxon>Flavobacteriales</taxon>
        <taxon>Crocinitomicaceae</taxon>
        <taxon>Fluviicola</taxon>
    </lineage>
</organism>
<evidence type="ECO:0000313" key="6">
    <source>
        <dbReference type="Proteomes" id="UP000007463"/>
    </source>
</evidence>
<keyword evidence="2" id="KW-0238">DNA-binding</keyword>
<evidence type="ECO:0000313" key="5">
    <source>
        <dbReference type="EMBL" id="AEA45496.1"/>
    </source>
</evidence>
<dbReference type="InterPro" id="IPR036390">
    <property type="entry name" value="WH_DNA-bd_sf"/>
</dbReference>
<sequence>MNPLDKLKDLFEEELVEEINEKSHEVRLKEGDLLLDTGQIVRVIPIVLSGTLKISRVDEEGHELFLYYIHPHESCAMTFTCCMEEFPSEIRAVADEDSIILTIPITAMDKWMMKYASWKSFIMKTIHSRFNELLIMIDQIAFQRLDERLVHYLKEKSKSTHSTVINLSHEQIAIDLSSSREVISRLLKRLEKDNKVVLYRNQIKLLSNL</sequence>
<dbReference type="PANTHER" id="PTHR24567:SF26">
    <property type="entry name" value="REGULATORY PROTEIN YEIL"/>
    <property type="match status" value="1"/>
</dbReference>
<proteinExistence type="predicted"/>
<dbReference type="SUPFAM" id="SSF46785">
    <property type="entry name" value="Winged helix' DNA-binding domain"/>
    <property type="match status" value="1"/>
</dbReference>
<reference evidence="5 6" key="1">
    <citation type="journal article" date="2011" name="Stand. Genomic Sci.">
        <title>Complete genome sequence of the gliding freshwater bacterium Fluviicola taffensis type strain (RW262).</title>
        <authorList>
            <person name="Woyke T."/>
            <person name="Chertkov O."/>
            <person name="Lapidus A."/>
            <person name="Nolan M."/>
            <person name="Lucas S."/>
            <person name="Del Rio T.G."/>
            <person name="Tice H."/>
            <person name="Cheng J.F."/>
            <person name="Tapia R."/>
            <person name="Han C."/>
            <person name="Goodwin L."/>
            <person name="Pitluck S."/>
            <person name="Liolios K."/>
            <person name="Pagani I."/>
            <person name="Ivanova N."/>
            <person name="Huntemann M."/>
            <person name="Mavromatis K."/>
            <person name="Mikhailova N."/>
            <person name="Pati A."/>
            <person name="Chen A."/>
            <person name="Palaniappan K."/>
            <person name="Land M."/>
            <person name="Hauser L."/>
            <person name="Brambilla E.M."/>
            <person name="Rohde M."/>
            <person name="Mwirichia R."/>
            <person name="Sikorski J."/>
            <person name="Tindall B.J."/>
            <person name="Goker M."/>
            <person name="Bristow J."/>
            <person name="Eisen J.A."/>
            <person name="Markowitz V."/>
            <person name="Hugenholtz P."/>
            <person name="Klenk H.P."/>
            <person name="Kyrpides N.C."/>
        </authorList>
    </citation>
    <scope>NUCLEOTIDE SEQUENCE [LARGE SCALE GENOMIC DNA]</scope>
    <source>
        <strain evidence="6">DSM 16823 / RW262 / RW262</strain>
    </source>
</reference>
<dbReference type="Proteomes" id="UP000007463">
    <property type="component" value="Chromosome"/>
</dbReference>
<dbReference type="AlphaFoldDB" id="F2ID81"/>
<evidence type="ECO:0000259" key="4">
    <source>
        <dbReference type="PROSITE" id="PS51063"/>
    </source>
</evidence>
<dbReference type="EMBL" id="CP002542">
    <property type="protein sequence ID" value="AEA45496.1"/>
    <property type="molecule type" value="Genomic_DNA"/>
</dbReference>
<accession>F2ID81</accession>
<feature type="domain" description="HTH crp-type" evidence="4">
    <location>
        <begin position="143"/>
        <end position="209"/>
    </location>
</feature>
<dbReference type="PANTHER" id="PTHR24567">
    <property type="entry name" value="CRP FAMILY TRANSCRIPTIONAL REGULATORY PROTEIN"/>
    <property type="match status" value="1"/>
</dbReference>
<keyword evidence="6" id="KW-1185">Reference proteome</keyword>
<dbReference type="GO" id="GO:0003700">
    <property type="term" value="F:DNA-binding transcription factor activity"/>
    <property type="evidence" value="ECO:0007669"/>
    <property type="project" value="TreeGrafter"/>
</dbReference>
<dbReference type="GO" id="GO:0003677">
    <property type="term" value="F:DNA binding"/>
    <property type="evidence" value="ECO:0007669"/>
    <property type="project" value="UniProtKB-KW"/>
</dbReference>
<gene>
    <name evidence="5" type="ordered locus">Fluta_3527</name>
</gene>
<keyword evidence="1" id="KW-0805">Transcription regulation</keyword>
<dbReference type="InterPro" id="IPR036388">
    <property type="entry name" value="WH-like_DNA-bd_sf"/>
</dbReference>
<dbReference type="InterPro" id="IPR018490">
    <property type="entry name" value="cNMP-bd_dom_sf"/>
</dbReference>
<dbReference type="Pfam" id="PF00027">
    <property type="entry name" value="cNMP_binding"/>
    <property type="match status" value="1"/>
</dbReference>
<dbReference type="SUPFAM" id="SSF51206">
    <property type="entry name" value="cAMP-binding domain-like"/>
    <property type="match status" value="1"/>
</dbReference>
<name>F2ID81_FLUTR</name>
<dbReference type="RefSeq" id="WP_013688263.1">
    <property type="nucleotide sequence ID" value="NC_015321.1"/>
</dbReference>
<dbReference type="HOGENOM" id="CLU_075053_7_0_10"/>
<dbReference type="Gene3D" id="1.10.10.10">
    <property type="entry name" value="Winged helix-like DNA-binding domain superfamily/Winged helix DNA-binding domain"/>
    <property type="match status" value="1"/>
</dbReference>
<dbReference type="InterPro" id="IPR000595">
    <property type="entry name" value="cNMP-bd_dom"/>
</dbReference>
<dbReference type="CDD" id="cd00038">
    <property type="entry name" value="CAP_ED"/>
    <property type="match status" value="1"/>
</dbReference>
<dbReference type="InterPro" id="IPR012318">
    <property type="entry name" value="HTH_CRP"/>
</dbReference>
<protein>
    <submittedName>
        <fullName evidence="5">Transcriptional regulator, Crp/Fnr family</fullName>
    </submittedName>
</protein>
<dbReference type="OrthoDB" id="9776746at2"/>
<evidence type="ECO:0000256" key="3">
    <source>
        <dbReference type="ARBA" id="ARBA00023163"/>
    </source>
</evidence>
<dbReference type="Pfam" id="PF13545">
    <property type="entry name" value="HTH_Crp_2"/>
    <property type="match status" value="1"/>
</dbReference>
<dbReference type="Gene3D" id="2.60.120.10">
    <property type="entry name" value="Jelly Rolls"/>
    <property type="match status" value="1"/>
</dbReference>
<dbReference type="InterPro" id="IPR050397">
    <property type="entry name" value="Env_Response_Regulators"/>
</dbReference>
<dbReference type="STRING" id="755732.Fluta_3527"/>
<dbReference type="PROSITE" id="PS51063">
    <property type="entry name" value="HTH_CRP_2"/>
    <property type="match status" value="1"/>
</dbReference>
<dbReference type="eggNOG" id="COG0664">
    <property type="taxonomic scope" value="Bacteria"/>
</dbReference>
<dbReference type="InterPro" id="IPR014710">
    <property type="entry name" value="RmlC-like_jellyroll"/>
</dbReference>
<evidence type="ECO:0000256" key="1">
    <source>
        <dbReference type="ARBA" id="ARBA00023015"/>
    </source>
</evidence>